<keyword evidence="3" id="KW-1185">Reference proteome</keyword>
<dbReference type="Gene3D" id="3.90.180.10">
    <property type="entry name" value="Medium-chain alcohol dehydrogenases, catalytic domain"/>
    <property type="match status" value="1"/>
</dbReference>
<dbReference type="Proteomes" id="UP001367030">
    <property type="component" value="Unassembled WGS sequence"/>
</dbReference>
<reference evidence="2 3" key="1">
    <citation type="submission" date="2024-03" db="EMBL/GenBank/DDBJ databases">
        <title>Novel species of the genus Variovorax.</title>
        <authorList>
            <person name="Liu Q."/>
            <person name="Xin Y.-H."/>
        </authorList>
    </citation>
    <scope>NUCLEOTIDE SEQUENCE [LARGE SCALE GENOMIC DNA]</scope>
    <source>
        <strain evidence="2 3">KACC 18901</strain>
    </source>
</reference>
<proteinExistence type="predicted"/>
<name>A0ABU8X1E1_9BURK</name>
<accession>A0ABU8X1E1</accession>
<evidence type="ECO:0000259" key="1">
    <source>
        <dbReference type="Pfam" id="PF08240"/>
    </source>
</evidence>
<comment type="caution">
    <text evidence="2">The sequence shown here is derived from an EMBL/GenBank/DDBJ whole genome shotgun (WGS) entry which is preliminary data.</text>
</comment>
<dbReference type="Pfam" id="PF08240">
    <property type="entry name" value="ADH_N"/>
    <property type="match status" value="1"/>
</dbReference>
<dbReference type="InterPro" id="IPR011032">
    <property type="entry name" value="GroES-like_sf"/>
</dbReference>
<protein>
    <submittedName>
        <fullName evidence="2">Alcohol dehydrogenase catalytic domain-containing protein</fullName>
    </submittedName>
</protein>
<organism evidence="2 3">
    <name type="scientific">Variovorax robiniae</name>
    <dbReference type="NCBI Taxonomy" id="1836199"/>
    <lineage>
        <taxon>Bacteria</taxon>
        <taxon>Pseudomonadati</taxon>
        <taxon>Pseudomonadota</taxon>
        <taxon>Betaproteobacteria</taxon>
        <taxon>Burkholderiales</taxon>
        <taxon>Comamonadaceae</taxon>
        <taxon>Variovorax</taxon>
    </lineage>
</organism>
<feature type="domain" description="Alcohol dehydrogenase-like N-terminal" evidence="1">
    <location>
        <begin position="26"/>
        <end position="51"/>
    </location>
</feature>
<sequence length="73" mass="7710">MKSKAVVFRGDGQAVGVEDILVDPPGPGEVMIKLAACGVCHSDLSVTNGTLPCPRRWCWAMKAPASSRRSARA</sequence>
<dbReference type="SUPFAM" id="SSF50129">
    <property type="entry name" value="GroES-like"/>
    <property type="match status" value="1"/>
</dbReference>
<dbReference type="InterPro" id="IPR013154">
    <property type="entry name" value="ADH-like_N"/>
</dbReference>
<evidence type="ECO:0000313" key="2">
    <source>
        <dbReference type="EMBL" id="MEJ8853602.1"/>
    </source>
</evidence>
<evidence type="ECO:0000313" key="3">
    <source>
        <dbReference type="Proteomes" id="UP001367030"/>
    </source>
</evidence>
<dbReference type="EMBL" id="JBBKZS010000001">
    <property type="protein sequence ID" value="MEJ8853602.1"/>
    <property type="molecule type" value="Genomic_DNA"/>
</dbReference>
<gene>
    <name evidence="2" type="ORF">WKW79_03435</name>
</gene>